<evidence type="ECO:0000256" key="1">
    <source>
        <dbReference type="SAM" id="MobiDB-lite"/>
    </source>
</evidence>
<keyword evidence="4" id="KW-1185">Reference proteome</keyword>
<feature type="compositionally biased region" description="Low complexity" evidence="1">
    <location>
        <begin position="596"/>
        <end position="607"/>
    </location>
</feature>
<feature type="compositionally biased region" description="Polar residues" evidence="1">
    <location>
        <begin position="509"/>
        <end position="527"/>
    </location>
</feature>
<feature type="compositionally biased region" description="Polar residues" evidence="1">
    <location>
        <begin position="536"/>
        <end position="547"/>
    </location>
</feature>
<gene>
    <name evidence="3" type="ORF">EW145_g6681</name>
</gene>
<dbReference type="Proteomes" id="UP000308199">
    <property type="component" value="Unassembled WGS sequence"/>
</dbReference>
<keyword evidence="2" id="KW-0732">Signal</keyword>
<feature type="compositionally biased region" description="Low complexity" evidence="1">
    <location>
        <begin position="557"/>
        <end position="570"/>
    </location>
</feature>
<evidence type="ECO:0000313" key="4">
    <source>
        <dbReference type="Proteomes" id="UP000308199"/>
    </source>
</evidence>
<accession>A0A4V3XBQ5</accession>
<dbReference type="OrthoDB" id="3266462at2759"/>
<feature type="signal peptide" evidence="2">
    <location>
        <begin position="1"/>
        <end position="20"/>
    </location>
</feature>
<proteinExistence type="predicted"/>
<feature type="chain" id="PRO_5020288842" evidence="2">
    <location>
        <begin position="21"/>
        <end position="749"/>
    </location>
</feature>
<feature type="compositionally biased region" description="Polar residues" evidence="1">
    <location>
        <begin position="631"/>
        <end position="654"/>
    </location>
</feature>
<sequence length="749" mass="79190">MHSFSLLTLAVATILPFVSAAPLQNDAIAVAGAKARHVQAGAAGTAIGVETRATTVIGAAAILTELSVNLGEPLCDLHHFTAKNATAANITPILKTVVKVVGDAAVNLKGLKGKPHATIYASVDGTATVGVDVIAKLLATILGSLCLALKAVLSVGTPKIVVGVVGDVALGDCLCGLINAVIAIVDGLLAALAPLIKDLASVLVSLSLNAVATVTNTTMDQAGEASHSQSPTSFVFGDASTRWVYDAAEEMDADADMDHVVWQASQPNCAALNQLMSDANKRRSPHRTRIKCWTPSPGSTLSDVSSASISPLTASSLPPLSRSAARLESDPGALLELIKGVSAKVDESALLKRQAIERARLKARAKRDKEKGHPLQKIGHEHGVFKKRIVTLPCSIDSRGNERQYTKVGGDLITRQESVATMNTDEDTQRMPPPTMLPAHRSWSSVMNTAPSPPSTFQSHGQNYTESASVHAALVPDHGALIDLQNHERAHGPHSLSRHISEDHATVDRASTSPPVVTILHKSSSSSEKGRPPNGMYNTKTFTNSPPGNIKSRESMNSRSSTNTTLANSTLPQASQIRAQNGSKPKSSPVLGMRRPGSSQQPSSSQGFKSANTSLPLKQKQFRTPFAKTSPPAQQMPVANQVSPMAAPRSSSLSAIRGRSPTAVSTTIPTRSVNGSTPVDTNPTFILKFDRPRVESPRDSHRQKQEQYTGVVDDDCSSPLPEADVSFNSIDFDMGIDAEELEKACSMYD</sequence>
<protein>
    <submittedName>
        <fullName evidence="3">Uncharacterized protein</fullName>
    </submittedName>
</protein>
<evidence type="ECO:0000256" key="2">
    <source>
        <dbReference type="SAM" id="SignalP"/>
    </source>
</evidence>
<name>A0A4V3XBQ5_9AGAM</name>
<feature type="region of interest" description="Disordered" evidence="1">
    <location>
        <begin position="490"/>
        <end position="719"/>
    </location>
</feature>
<feature type="region of interest" description="Disordered" evidence="1">
    <location>
        <begin position="280"/>
        <end position="305"/>
    </location>
</feature>
<dbReference type="AlphaFoldDB" id="A0A4V3XBQ5"/>
<organism evidence="3 4">
    <name type="scientific">Phellinidium pouzarii</name>
    <dbReference type="NCBI Taxonomy" id="167371"/>
    <lineage>
        <taxon>Eukaryota</taxon>
        <taxon>Fungi</taxon>
        <taxon>Dikarya</taxon>
        <taxon>Basidiomycota</taxon>
        <taxon>Agaricomycotina</taxon>
        <taxon>Agaricomycetes</taxon>
        <taxon>Hymenochaetales</taxon>
        <taxon>Hymenochaetaceae</taxon>
        <taxon>Phellinidium</taxon>
    </lineage>
</organism>
<reference evidence="3 4" key="1">
    <citation type="submission" date="2019-02" db="EMBL/GenBank/DDBJ databases">
        <title>Genome sequencing of the rare red list fungi Phellinidium pouzarii.</title>
        <authorList>
            <person name="Buettner E."/>
            <person name="Kellner H."/>
        </authorList>
    </citation>
    <scope>NUCLEOTIDE SEQUENCE [LARGE SCALE GENOMIC DNA]</scope>
    <source>
        <strain evidence="3 4">DSM 108285</strain>
    </source>
</reference>
<evidence type="ECO:0000313" key="3">
    <source>
        <dbReference type="EMBL" id="THH02933.1"/>
    </source>
</evidence>
<comment type="caution">
    <text evidence="3">The sequence shown here is derived from an EMBL/GenBank/DDBJ whole genome shotgun (WGS) entry which is preliminary data.</text>
</comment>
<feature type="compositionally biased region" description="Polar residues" evidence="1">
    <location>
        <begin position="571"/>
        <end position="586"/>
    </location>
</feature>
<feature type="compositionally biased region" description="Basic and acidic residues" evidence="1">
    <location>
        <begin position="688"/>
        <end position="705"/>
    </location>
</feature>
<feature type="compositionally biased region" description="Polar residues" evidence="1">
    <location>
        <begin position="662"/>
        <end position="684"/>
    </location>
</feature>
<dbReference type="EMBL" id="SGPK01000534">
    <property type="protein sequence ID" value="THH02933.1"/>
    <property type="molecule type" value="Genomic_DNA"/>
</dbReference>